<dbReference type="InterPro" id="IPR006336">
    <property type="entry name" value="GCS2"/>
</dbReference>
<gene>
    <name evidence="7" type="ORF">V2S66_00820</name>
</gene>
<dbReference type="InterPro" id="IPR050141">
    <property type="entry name" value="GCL_type2/YbdK_subfam"/>
</dbReference>
<dbReference type="RefSeq" id="WP_330792279.1">
    <property type="nucleotide sequence ID" value="NZ_JAZEWV010000001.1"/>
</dbReference>
<organism evidence="7 8">
    <name type="scientific">Actinacidiphila polyblastidii</name>
    <dbReference type="NCBI Taxonomy" id="3110430"/>
    <lineage>
        <taxon>Bacteria</taxon>
        <taxon>Bacillati</taxon>
        <taxon>Actinomycetota</taxon>
        <taxon>Actinomycetes</taxon>
        <taxon>Kitasatosporales</taxon>
        <taxon>Streptomycetaceae</taxon>
        <taxon>Actinacidiphila</taxon>
    </lineage>
</organism>
<keyword evidence="3 5" id="KW-0067">ATP-binding</keyword>
<sequence>MTATVTLGVEEEYLLLDERTGLPVPRVSEVMAAAAQEPWLGQDEVDDELLQAQVEVATPVCTGLDEVSAHLARFRQALAAAAHHAGCRLASAGAGPLPSGPTVPVTGKQRYREMRAEAGRLVDEQLICGMHIHVAVPDRQAGAAALGRLRPWLPVLVALGANSPFWDGRDTGFASWRTVVFGRWPVSGAPPFFADATQYEQRVDALLATGVVPDRHQLYWHARLSEEYPTLEVRAPDVQLDVQSAVTLAGLSRAMVATALREGRRGARPLDPPASVLEAAGWHAARHGLSGDLVDPRSGTPAPAAEVVGSLLDRLTPALDDLGDLDRVTAGVQRLLDAGTGAARQRAALAEGGIEAVLDLIAPGGREPSADASARELPAQGAPAREGSMPHDSVAGA</sequence>
<dbReference type="GO" id="GO:0004357">
    <property type="term" value="F:glutamate-cysteine ligase activity"/>
    <property type="evidence" value="ECO:0007669"/>
    <property type="project" value="UniProtKB-EC"/>
</dbReference>
<dbReference type="InterPro" id="IPR011793">
    <property type="entry name" value="YbdK"/>
</dbReference>
<dbReference type="EC" id="6.3.2.2" evidence="5"/>
<reference evidence="7 8" key="1">
    <citation type="submission" date="2023-12" db="EMBL/GenBank/DDBJ databases">
        <title>Streptomyces sp. V4-01.</title>
        <authorList>
            <person name="Somphong A."/>
            <person name="Phongsopitanun W."/>
        </authorList>
    </citation>
    <scope>NUCLEOTIDE SEQUENCE [LARGE SCALE GENOMIC DNA]</scope>
    <source>
        <strain evidence="7 8">V4-01</strain>
    </source>
</reference>
<keyword evidence="8" id="KW-1185">Reference proteome</keyword>
<name>A0ABU7P4C3_9ACTN</name>
<evidence type="ECO:0000256" key="3">
    <source>
        <dbReference type="ARBA" id="ARBA00022840"/>
    </source>
</evidence>
<evidence type="ECO:0000256" key="5">
    <source>
        <dbReference type="HAMAP-Rule" id="MF_01609"/>
    </source>
</evidence>
<comment type="function">
    <text evidence="5">ATP-dependent carboxylate-amine ligase which exhibits weak glutamate--cysteine ligase activity.</text>
</comment>
<evidence type="ECO:0000256" key="4">
    <source>
        <dbReference type="ARBA" id="ARBA00048819"/>
    </source>
</evidence>
<dbReference type="EMBL" id="JAZEWV010000001">
    <property type="protein sequence ID" value="MEE4540508.1"/>
    <property type="molecule type" value="Genomic_DNA"/>
</dbReference>
<comment type="similarity">
    <text evidence="5">Belongs to the glutamate--cysteine ligase type 2 family. YbdK subfamily.</text>
</comment>
<evidence type="ECO:0000313" key="7">
    <source>
        <dbReference type="EMBL" id="MEE4540508.1"/>
    </source>
</evidence>
<evidence type="ECO:0000256" key="1">
    <source>
        <dbReference type="ARBA" id="ARBA00022598"/>
    </source>
</evidence>
<dbReference type="SUPFAM" id="SSF55931">
    <property type="entry name" value="Glutamine synthetase/guanido kinase"/>
    <property type="match status" value="1"/>
</dbReference>
<dbReference type="NCBIfam" id="NF010041">
    <property type="entry name" value="PRK13517.1-1"/>
    <property type="match status" value="1"/>
</dbReference>
<dbReference type="InterPro" id="IPR014746">
    <property type="entry name" value="Gln_synth/guanido_kin_cat_dom"/>
</dbReference>
<feature type="region of interest" description="Disordered" evidence="6">
    <location>
        <begin position="364"/>
        <end position="397"/>
    </location>
</feature>
<comment type="catalytic activity">
    <reaction evidence="4 5">
        <text>L-cysteine + L-glutamate + ATP = gamma-L-glutamyl-L-cysteine + ADP + phosphate + H(+)</text>
        <dbReference type="Rhea" id="RHEA:13285"/>
        <dbReference type="ChEBI" id="CHEBI:15378"/>
        <dbReference type="ChEBI" id="CHEBI:29985"/>
        <dbReference type="ChEBI" id="CHEBI:30616"/>
        <dbReference type="ChEBI" id="CHEBI:35235"/>
        <dbReference type="ChEBI" id="CHEBI:43474"/>
        <dbReference type="ChEBI" id="CHEBI:58173"/>
        <dbReference type="ChEBI" id="CHEBI:456216"/>
        <dbReference type="EC" id="6.3.2.2"/>
    </reaction>
</comment>
<dbReference type="Pfam" id="PF04107">
    <property type="entry name" value="GCS2"/>
    <property type="match status" value="1"/>
</dbReference>
<accession>A0ABU7P4C3</accession>
<keyword evidence="1 5" id="KW-0436">Ligase</keyword>
<dbReference type="HAMAP" id="MF_01609">
    <property type="entry name" value="Glu_cys_ligase_2"/>
    <property type="match status" value="1"/>
</dbReference>
<evidence type="ECO:0000256" key="6">
    <source>
        <dbReference type="SAM" id="MobiDB-lite"/>
    </source>
</evidence>
<dbReference type="NCBIfam" id="TIGR02050">
    <property type="entry name" value="gshA_cyan_rel"/>
    <property type="match status" value="1"/>
</dbReference>
<comment type="caution">
    <text evidence="7">The sequence shown here is derived from an EMBL/GenBank/DDBJ whole genome shotgun (WGS) entry which is preliminary data.</text>
</comment>
<protein>
    <recommendedName>
        <fullName evidence="5">Putative glutamate--cysteine ligase 2</fullName>
        <ecNumber evidence="5">6.3.2.2</ecNumber>
    </recommendedName>
    <alternativeName>
        <fullName evidence="5">Gamma-glutamylcysteine synthetase 2</fullName>
        <shortName evidence="5">GCS 2</shortName>
        <shortName evidence="5">Gamma-GCS 2</shortName>
    </alternativeName>
</protein>
<evidence type="ECO:0000256" key="2">
    <source>
        <dbReference type="ARBA" id="ARBA00022741"/>
    </source>
</evidence>
<dbReference type="PANTHER" id="PTHR36510">
    <property type="entry name" value="GLUTAMATE--CYSTEINE LIGASE 2-RELATED"/>
    <property type="match status" value="1"/>
</dbReference>
<dbReference type="Gene3D" id="3.30.590.20">
    <property type="match status" value="1"/>
</dbReference>
<dbReference type="Proteomes" id="UP001344658">
    <property type="component" value="Unassembled WGS sequence"/>
</dbReference>
<dbReference type="PANTHER" id="PTHR36510:SF1">
    <property type="entry name" value="GLUTAMATE--CYSTEINE LIGASE 2-RELATED"/>
    <property type="match status" value="1"/>
</dbReference>
<keyword evidence="2 5" id="KW-0547">Nucleotide-binding</keyword>
<proteinExistence type="inferred from homology"/>
<evidence type="ECO:0000313" key="8">
    <source>
        <dbReference type="Proteomes" id="UP001344658"/>
    </source>
</evidence>